<dbReference type="PROSITE" id="PS00092">
    <property type="entry name" value="N6_MTASE"/>
    <property type="match status" value="1"/>
</dbReference>
<proteinExistence type="predicted"/>
<reference evidence="2 3" key="1">
    <citation type="submission" date="2024-09" db="EMBL/GenBank/DDBJ databases">
        <authorList>
            <person name="Lee S.D."/>
        </authorList>
    </citation>
    <scope>NUCLEOTIDE SEQUENCE [LARGE SCALE GENOMIC DNA]</scope>
    <source>
        <strain evidence="2 3">N1-5</strain>
    </source>
</reference>
<accession>A0ABV6UFY0</accession>
<name>A0ABV6UFY0_9ACTN</name>
<gene>
    <name evidence="2" type="ORF">ACEZDJ_03555</name>
</gene>
<dbReference type="EMBL" id="JBHEZZ010000002">
    <property type="protein sequence ID" value="MFC1400361.1"/>
    <property type="molecule type" value="Genomic_DNA"/>
</dbReference>
<evidence type="ECO:0000313" key="3">
    <source>
        <dbReference type="Proteomes" id="UP001592528"/>
    </source>
</evidence>
<dbReference type="RefSeq" id="WP_198037585.1">
    <property type="nucleotide sequence ID" value="NZ_JBHEZZ010000002.1"/>
</dbReference>
<evidence type="ECO:0000256" key="1">
    <source>
        <dbReference type="SAM" id="MobiDB-lite"/>
    </source>
</evidence>
<dbReference type="Proteomes" id="UP001592528">
    <property type="component" value="Unassembled WGS sequence"/>
</dbReference>
<dbReference type="InterPro" id="IPR029063">
    <property type="entry name" value="SAM-dependent_MTases_sf"/>
</dbReference>
<dbReference type="CDD" id="cd02440">
    <property type="entry name" value="AdoMet_MTases"/>
    <property type="match status" value="1"/>
</dbReference>
<feature type="region of interest" description="Disordered" evidence="1">
    <location>
        <begin position="257"/>
        <end position="277"/>
    </location>
</feature>
<protein>
    <submittedName>
        <fullName evidence="2">DUF1156 domain-containing protein</fullName>
    </submittedName>
</protein>
<keyword evidence="3" id="KW-1185">Reference proteome</keyword>
<dbReference type="Gene3D" id="3.40.50.150">
    <property type="entry name" value="Vaccinia Virus protein VP39"/>
    <property type="match status" value="2"/>
</dbReference>
<organism evidence="2 3">
    <name type="scientific">Streptacidiphilus cavernicola</name>
    <dbReference type="NCBI Taxonomy" id="3342716"/>
    <lineage>
        <taxon>Bacteria</taxon>
        <taxon>Bacillati</taxon>
        <taxon>Actinomycetota</taxon>
        <taxon>Actinomycetes</taxon>
        <taxon>Kitasatosporales</taxon>
        <taxon>Streptomycetaceae</taxon>
        <taxon>Streptacidiphilus</taxon>
    </lineage>
</organism>
<dbReference type="InterPro" id="IPR002052">
    <property type="entry name" value="DNA_methylase_N6_adenine_CS"/>
</dbReference>
<comment type="caution">
    <text evidence="2">The sequence shown here is derived from an EMBL/GenBank/DDBJ whole genome shotgun (WGS) entry which is preliminary data.</text>
</comment>
<evidence type="ECO:0000313" key="2">
    <source>
        <dbReference type="EMBL" id="MFC1400361.1"/>
    </source>
</evidence>
<dbReference type="SUPFAM" id="SSF53335">
    <property type="entry name" value="S-adenosyl-L-methionine-dependent methyltransferases"/>
    <property type="match status" value="1"/>
</dbReference>
<sequence>MTTDAGRTLIDSWFPCAAVDEACGNRTGSGQVEKSIFTWFASRPIAQARAAVAAALLPDSASVRQLVDGAVRGDPVALAETAARISERYPDGRPVVLDIFSGRGIISLEAARLGAQAVGLDLSPVATLAGRVLADYPLRDWSAEPTLPWRETDLPEQHNALFEQGAPPRLVADLEVFLAEIGRRTQIAVAPHYPRNPDGSLPWGYLWSISIPCDGCTNRFPLLGSFVLRHPYNRTNDIGQSLRLITHDATWHVEVIDGPPEQAPTYSSTDLGDGRKRKGKSARCPFCQQVHSAETVKAKGIAGEYRDELLVAIDTQGEAKRIFRTPRPVERKAAIAVDLSGLKAEDALSAVPNEVIAAGNVHTVMASGYGYRSFGELMNARQALQFTELVRSIRSCHHDALSAGISPQYAQALTAFAAATLARRLRYSTRGCAVQTVGKSDGTEHNGSKVSDLFANEAKLKFQFDWVETGPGNGPGTWTSLVKTGLGPYEAHIRGLRGSPARFRQANAMRLPYRDASVDAVVTDPPYYDMIEYADASDLMYVWLKRVLFDIEPDLFGPKVLRTNDGLQNKDDEIIVRRVHEPGRVRHDQDFYEASLSAAFLESRRVLRPDGHLVVVFGHSDPDAWKRLLAALHDAGFVVTSSWPSRTESANTKVASVKVTITIGCRVAPADREAATAAQVDREIADAIRPQVRNWTQDGLALADQMMAAYGPAMEVYGRYSSVIQPDGESAPLERYLTLARRCVREATALRLDRIPIETFDAITRFAVFWMRVHGRTVVAKGEAIFLAQVDGLRLENVRGNLLAESGKGFRLMLDPPASVGPGSAEFDVARALAGAYISGGTEAASLVLAQWERPVDDEHLWAVIGDMAAQLPASDTIAKALVALQRNTGTIKNIARGLAGSLTRRDTDRHPTLFDVEDAR</sequence>